<keyword evidence="1" id="KW-1133">Transmembrane helix</keyword>
<accession>A0A2P2QB17</accession>
<sequence>MSFWIIFVLNLELFDHFIDMWILGLLGLVFISLI</sequence>
<evidence type="ECO:0000313" key="2">
    <source>
        <dbReference type="EMBL" id="MBX64186.1"/>
    </source>
</evidence>
<keyword evidence="1" id="KW-0812">Transmembrane</keyword>
<evidence type="ECO:0000256" key="1">
    <source>
        <dbReference type="SAM" id="Phobius"/>
    </source>
</evidence>
<keyword evidence="1" id="KW-0472">Membrane</keyword>
<proteinExistence type="predicted"/>
<feature type="transmembrane region" description="Helical" evidence="1">
    <location>
        <begin position="13"/>
        <end position="33"/>
    </location>
</feature>
<dbReference type="AlphaFoldDB" id="A0A2P2QB17"/>
<reference evidence="2" key="1">
    <citation type="submission" date="2018-02" db="EMBL/GenBank/DDBJ databases">
        <title>Rhizophora mucronata_Transcriptome.</title>
        <authorList>
            <person name="Meera S.P."/>
            <person name="Sreeshan A."/>
            <person name="Augustine A."/>
        </authorList>
    </citation>
    <scope>NUCLEOTIDE SEQUENCE</scope>
    <source>
        <tissue evidence="2">Leaf</tissue>
    </source>
</reference>
<dbReference type="EMBL" id="GGEC01083702">
    <property type="protein sequence ID" value="MBX64186.1"/>
    <property type="molecule type" value="Transcribed_RNA"/>
</dbReference>
<organism evidence="2">
    <name type="scientific">Rhizophora mucronata</name>
    <name type="common">Asiatic mangrove</name>
    <dbReference type="NCBI Taxonomy" id="61149"/>
    <lineage>
        <taxon>Eukaryota</taxon>
        <taxon>Viridiplantae</taxon>
        <taxon>Streptophyta</taxon>
        <taxon>Embryophyta</taxon>
        <taxon>Tracheophyta</taxon>
        <taxon>Spermatophyta</taxon>
        <taxon>Magnoliopsida</taxon>
        <taxon>eudicotyledons</taxon>
        <taxon>Gunneridae</taxon>
        <taxon>Pentapetalae</taxon>
        <taxon>rosids</taxon>
        <taxon>fabids</taxon>
        <taxon>Malpighiales</taxon>
        <taxon>Rhizophoraceae</taxon>
        <taxon>Rhizophora</taxon>
    </lineage>
</organism>
<protein>
    <submittedName>
        <fullName evidence="2">Uncharacterized protein</fullName>
    </submittedName>
</protein>
<name>A0A2P2QB17_RHIMU</name>